<dbReference type="CDD" id="cd06261">
    <property type="entry name" value="TM_PBP2"/>
    <property type="match status" value="1"/>
</dbReference>
<accession>A0A9D1TWQ9</accession>
<sequence length="345" mass="39525">MAEYPLTAKAEPSGFRKFIRADRTQRALLIISFMFVPLALLLMFTYIPFGKMVQFSFYNRNYLSEGTFVGIQNYIEVFKRDDIFGSLIVSVYYMGGAVVQLVLALFFASLMVFKVKGEGIYKACMFFPYLICGIAVGFIFKFFYARGFVLDSILQFFGMELENIPYWLQDQKINNIALAATSVWRYMGQNMVMFLGAMMSVDSDLYEAAELDGANRWQQFRYIIMPSIRTIIVLNLILSISGSLSAFEPPYVITNGTMGTGTYFVIMNRLAHENQKVGLACAMAIVLLVIIILCTVAQKIFFKYFFKDNEEDAIMKEEDRRRRQQLKERKKAARAARKAAKEAAR</sequence>
<evidence type="ECO:0000256" key="7">
    <source>
        <dbReference type="RuleBase" id="RU363032"/>
    </source>
</evidence>
<keyword evidence="2 7" id="KW-0813">Transport</keyword>
<keyword evidence="6 7" id="KW-0472">Membrane</keyword>
<comment type="similarity">
    <text evidence="7">Belongs to the binding-protein-dependent transport system permease family.</text>
</comment>
<dbReference type="InterPro" id="IPR000515">
    <property type="entry name" value="MetI-like"/>
</dbReference>
<keyword evidence="5 7" id="KW-1133">Transmembrane helix</keyword>
<evidence type="ECO:0000256" key="6">
    <source>
        <dbReference type="ARBA" id="ARBA00023136"/>
    </source>
</evidence>
<dbReference type="GO" id="GO:0055085">
    <property type="term" value="P:transmembrane transport"/>
    <property type="evidence" value="ECO:0007669"/>
    <property type="project" value="InterPro"/>
</dbReference>
<proteinExistence type="inferred from homology"/>
<name>A0A9D1TWQ9_9FIRM</name>
<feature type="compositionally biased region" description="Basic residues" evidence="8">
    <location>
        <begin position="328"/>
        <end position="338"/>
    </location>
</feature>
<evidence type="ECO:0000256" key="4">
    <source>
        <dbReference type="ARBA" id="ARBA00022692"/>
    </source>
</evidence>
<reference evidence="10" key="1">
    <citation type="journal article" date="2021" name="PeerJ">
        <title>Extensive microbial diversity within the chicken gut microbiome revealed by metagenomics and culture.</title>
        <authorList>
            <person name="Gilroy R."/>
            <person name="Ravi A."/>
            <person name="Getino M."/>
            <person name="Pursley I."/>
            <person name="Horton D.L."/>
            <person name="Alikhan N.F."/>
            <person name="Baker D."/>
            <person name="Gharbi K."/>
            <person name="Hall N."/>
            <person name="Watson M."/>
            <person name="Adriaenssens E.M."/>
            <person name="Foster-Nyarko E."/>
            <person name="Jarju S."/>
            <person name="Secka A."/>
            <person name="Antonio M."/>
            <person name="Oren A."/>
            <person name="Chaudhuri R.R."/>
            <person name="La Ragione R."/>
            <person name="Hildebrand F."/>
            <person name="Pallen M.J."/>
        </authorList>
    </citation>
    <scope>NUCLEOTIDE SEQUENCE</scope>
    <source>
        <strain evidence="10">ChiHcolR34-3080</strain>
    </source>
</reference>
<dbReference type="SUPFAM" id="SSF161098">
    <property type="entry name" value="MetI-like"/>
    <property type="match status" value="1"/>
</dbReference>
<feature type="transmembrane region" description="Helical" evidence="7">
    <location>
        <begin position="91"/>
        <end position="113"/>
    </location>
</feature>
<feature type="transmembrane region" description="Helical" evidence="7">
    <location>
        <begin position="27"/>
        <end position="49"/>
    </location>
</feature>
<feature type="region of interest" description="Disordered" evidence="8">
    <location>
        <begin position="317"/>
        <end position="345"/>
    </location>
</feature>
<feature type="transmembrane region" description="Helical" evidence="7">
    <location>
        <begin position="222"/>
        <end position="241"/>
    </location>
</feature>
<dbReference type="Gene3D" id="1.10.3720.10">
    <property type="entry name" value="MetI-like"/>
    <property type="match status" value="1"/>
</dbReference>
<gene>
    <name evidence="10" type="ORF">H9890_09885</name>
</gene>
<feature type="compositionally biased region" description="Basic and acidic residues" evidence="8">
    <location>
        <begin position="317"/>
        <end position="327"/>
    </location>
</feature>
<reference evidence="10" key="2">
    <citation type="submission" date="2021-04" db="EMBL/GenBank/DDBJ databases">
        <authorList>
            <person name="Gilroy R."/>
        </authorList>
    </citation>
    <scope>NUCLEOTIDE SEQUENCE</scope>
    <source>
        <strain evidence="10">ChiHcolR34-3080</strain>
    </source>
</reference>
<evidence type="ECO:0000256" key="8">
    <source>
        <dbReference type="SAM" id="MobiDB-lite"/>
    </source>
</evidence>
<keyword evidence="4 7" id="KW-0812">Transmembrane</keyword>
<feature type="transmembrane region" description="Helical" evidence="7">
    <location>
        <begin position="277"/>
        <end position="297"/>
    </location>
</feature>
<feature type="domain" description="ABC transmembrane type-1" evidence="9">
    <location>
        <begin position="83"/>
        <end position="298"/>
    </location>
</feature>
<evidence type="ECO:0000256" key="1">
    <source>
        <dbReference type="ARBA" id="ARBA00004651"/>
    </source>
</evidence>
<evidence type="ECO:0000256" key="5">
    <source>
        <dbReference type="ARBA" id="ARBA00022989"/>
    </source>
</evidence>
<dbReference type="InterPro" id="IPR051393">
    <property type="entry name" value="ABC_transporter_permease"/>
</dbReference>
<evidence type="ECO:0000313" key="10">
    <source>
        <dbReference type="EMBL" id="HIW09693.1"/>
    </source>
</evidence>
<dbReference type="EMBL" id="DXHQ01000115">
    <property type="protein sequence ID" value="HIW09693.1"/>
    <property type="molecule type" value="Genomic_DNA"/>
</dbReference>
<keyword evidence="3" id="KW-1003">Cell membrane</keyword>
<dbReference type="PROSITE" id="PS50928">
    <property type="entry name" value="ABC_TM1"/>
    <property type="match status" value="1"/>
</dbReference>
<dbReference type="PANTHER" id="PTHR30193">
    <property type="entry name" value="ABC TRANSPORTER PERMEASE PROTEIN"/>
    <property type="match status" value="1"/>
</dbReference>
<comment type="subcellular location">
    <subcellularLocation>
        <location evidence="1 7">Cell membrane</location>
        <topology evidence="1 7">Multi-pass membrane protein</topology>
    </subcellularLocation>
</comment>
<evidence type="ECO:0000256" key="3">
    <source>
        <dbReference type="ARBA" id="ARBA00022475"/>
    </source>
</evidence>
<dbReference type="AlphaFoldDB" id="A0A9D1TWQ9"/>
<dbReference type="Proteomes" id="UP000823933">
    <property type="component" value="Unassembled WGS sequence"/>
</dbReference>
<organism evidence="10 11">
    <name type="scientific">Candidatus Faecalibacterium intestinigallinarum</name>
    <dbReference type="NCBI Taxonomy" id="2838581"/>
    <lineage>
        <taxon>Bacteria</taxon>
        <taxon>Bacillati</taxon>
        <taxon>Bacillota</taxon>
        <taxon>Clostridia</taxon>
        <taxon>Eubacteriales</taxon>
        <taxon>Oscillospiraceae</taxon>
        <taxon>Faecalibacterium</taxon>
    </lineage>
</organism>
<protein>
    <submittedName>
        <fullName evidence="10">Sugar ABC transporter permease</fullName>
    </submittedName>
</protein>
<dbReference type="PANTHER" id="PTHR30193:SF37">
    <property type="entry name" value="INNER MEMBRANE ABC TRANSPORTER PERMEASE PROTEIN YCJO"/>
    <property type="match status" value="1"/>
</dbReference>
<comment type="caution">
    <text evidence="10">The sequence shown here is derived from an EMBL/GenBank/DDBJ whole genome shotgun (WGS) entry which is preliminary data.</text>
</comment>
<evidence type="ECO:0000313" key="11">
    <source>
        <dbReference type="Proteomes" id="UP000823933"/>
    </source>
</evidence>
<evidence type="ECO:0000256" key="2">
    <source>
        <dbReference type="ARBA" id="ARBA00022448"/>
    </source>
</evidence>
<evidence type="ECO:0000259" key="9">
    <source>
        <dbReference type="PROSITE" id="PS50928"/>
    </source>
</evidence>
<feature type="transmembrane region" description="Helical" evidence="7">
    <location>
        <begin position="125"/>
        <end position="144"/>
    </location>
</feature>
<dbReference type="Pfam" id="PF00528">
    <property type="entry name" value="BPD_transp_1"/>
    <property type="match status" value="1"/>
</dbReference>
<dbReference type="InterPro" id="IPR035906">
    <property type="entry name" value="MetI-like_sf"/>
</dbReference>
<dbReference type="GO" id="GO:0005886">
    <property type="term" value="C:plasma membrane"/>
    <property type="evidence" value="ECO:0007669"/>
    <property type="project" value="UniProtKB-SubCell"/>
</dbReference>